<sequence>MSQDKRFELMARANKIQICEMAKKILKDTNVDVVKKPIGGMIMIRFVDTAKNQAFNLGEVLITEAEVRIGDNTGYAMMMGMELEATLAGAILDAAVESGHPLSSEIIDLLRTEEKRLKNELQKMRSKVNTTKVDFEAMM</sequence>
<reference evidence="1" key="1">
    <citation type="submission" date="2018-09" db="EMBL/GenBank/DDBJ databases">
        <title>A genomic encyclopedia of anaerobic methanotrophic archaea.</title>
        <authorList>
            <person name="Skennerton C.T."/>
            <person name="Chadwick G.L."/>
            <person name="Laso-Perez R."/>
            <person name="Leu A.O."/>
            <person name="Speth D.R."/>
            <person name="Yu H."/>
            <person name="Morgan-Lang C."/>
            <person name="Hatzenpichler R."/>
            <person name="Goudeau D."/>
            <person name="Malmstrom R."/>
            <person name="Woyke T."/>
            <person name="Hallam S."/>
            <person name="Tyson G.W."/>
            <person name="Wegener G."/>
            <person name="Boetius A."/>
            <person name="Orphan V.J."/>
        </authorList>
    </citation>
    <scope>NUCLEOTIDE SEQUENCE</scope>
    <source>
        <strain evidence="1">CONS3730D10UFb2</strain>
    </source>
</reference>
<evidence type="ECO:0000313" key="1">
    <source>
        <dbReference type="EMBL" id="TKY92389.1"/>
    </source>
</evidence>
<comment type="caution">
    <text evidence="1">The sequence shown here is derived from an EMBL/GenBank/DDBJ whole genome shotgun (WGS) entry which is preliminary data.</text>
</comment>
<proteinExistence type="predicted"/>
<protein>
    <submittedName>
        <fullName evidence="1">Phosphonate C-P lyase system protein PhnG</fullName>
    </submittedName>
</protein>
<dbReference type="EMBL" id="QYBA01000029">
    <property type="protein sequence ID" value="TKY92389.1"/>
    <property type="molecule type" value="Genomic_DNA"/>
</dbReference>
<name>A0AC61SCE4_9EURY</name>
<evidence type="ECO:0000313" key="2">
    <source>
        <dbReference type="Proteomes" id="UP000315423"/>
    </source>
</evidence>
<keyword evidence="1" id="KW-0456">Lyase</keyword>
<dbReference type="Proteomes" id="UP000315423">
    <property type="component" value="Unassembled WGS sequence"/>
</dbReference>
<gene>
    <name evidence="1" type="primary">phnG</name>
    <name evidence="1" type="ORF">C5S46_00885</name>
</gene>
<accession>A0AC61SCE4</accession>
<organism evidence="1 2">
    <name type="scientific">Candidatus Methanomarinus sp</name>
    <dbReference type="NCBI Taxonomy" id="3386244"/>
    <lineage>
        <taxon>Archaea</taxon>
        <taxon>Methanobacteriati</taxon>
        <taxon>Methanobacteriota</taxon>
        <taxon>Stenosarchaea group</taxon>
        <taxon>Methanomicrobia</taxon>
        <taxon>Methanosarcinales</taxon>
        <taxon>ANME-2 cluster</taxon>
        <taxon>Candidatus Methanocomedenaceae</taxon>
        <taxon>Candidatus Methanomarinus</taxon>
    </lineage>
</organism>